<organism evidence="1 2">
    <name type="scientific">Ophiocordyceps polyrhachis-furcata BCC 54312</name>
    <dbReference type="NCBI Taxonomy" id="1330021"/>
    <lineage>
        <taxon>Eukaryota</taxon>
        <taxon>Fungi</taxon>
        <taxon>Dikarya</taxon>
        <taxon>Ascomycota</taxon>
        <taxon>Pezizomycotina</taxon>
        <taxon>Sordariomycetes</taxon>
        <taxon>Hypocreomycetidae</taxon>
        <taxon>Hypocreales</taxon>
        <taxon>Ophiocordycipitaceae</taxon>
        <taxon>Ophiocordyceps</taxon>
    </lineage>
</organism>
<keyword evidence="2" id="KW-1185">Reference proteome</keyword>
<evidence type="ECO:0000313" key="1">
    <source>
        <dbReference type="EMBL" id="RCI14345.1"/>
    </source>
</evidence>
<comment type="caution">
    <text evidence="1">The sequence shown here is derived from an EMBL/GenBank/DDBJ whole genome shotgun (WGS) entry which is preliminary data.</text>
</comment>
<protein>
    <submittedName>
        <fullName evidence="1">Uncharacterized protein</fullName>
    </submittedName>
</protein>
<reference evidence="1 2" key="1">
    <citation type="journal article" date="2015" name="BMC Genomics">
        <title>Insights from the genome of Ophiocordyceps polyrhachis-furcata to pathogenicity and host specificity in insect fungi.</title>
        <authorList>
            <person name="Wichadakul D."/>
            <person name="Kobmoo N."/>
            <person name="Ingsriswang S."/>
            <person name="Tangphatsornruang S."/>
            <person name="Chantasingh D."/>
            <person name="Luangsa-ard J.J."/>
            <person name="Eurwilaichitr L."/>
        </authorList>
    </citation>
    <scope>NUCLEOTIDE SEQUENCE [LARGE SCALE GENOMIC DNA]</scope>
    <source>
        <strain evidence="1 2">BCC 54312</strain>
    </source>
</reference>
<sequence length="71" mass="7505">MNGSSRCGPGPLPCGCASTFIKHQPSVKPHALETALDIGYLSAQVAIYHGHLGEHLFLVLASRHANTILAK</sequence>
<gene>
    <name evidence="1" type="ORF">L249_6063</name>
</gene>
<dbReference type="Proteomes" id="UP000253664">
    <property type="component" value="Unassembled WGS sequence"/>
</dbReference>
<dbReference type="AlphaFoldDB" id="A0A367LIV0"/>
<accession>A0A367LIV0</accession>
<evidence type="ECO:0000313" key="2">
    <source>
        <dbReference type="Proteomes" id="UP000253664"/>
    </source>
</evidence>
<feature type="non-terminal residue" evidence="1">
    <location>
        <position position="71"/>
    </location>
</feature>
<proteinExistence type="predicted"/>
<dbReference type="EMBL" id="LKCN02000004">
    <property type="protein sequence ID" value="RCI14345.1"/>
    <property type="molecule type" value="Genomic_DNA"/>
</dbReference>
<name>A0A367LIV0_9HYPO</name>